<keyword evidence="3" id="KW-1185">Reference proteome</keyword>
<sequence>MKVHASLLSLLMLATPLAAQTQTPPDSTALSAEARECFEWFGTLGYPDVSEGMWAEVWNGNWMQVSNAKPYAITQQTLVLSHGEMDFTFVGRYLMPETLEFDRSEERPVSRKGFEERSFSEHAQKTLEALRSPEPKAWPHRSYDSRVGPVTQVFYLAYIAWRRGDAATAQALFDEAKKLRKRPMREPDSPMHEDMKLSLERELGLTAYWRAIELIGGGPMGHDDDDSLMPRAQLLAEFQKIVRLYPRFEHIDQAQGTVRILARMVIEDVKHPKRTAEQIAALPVDDQVREYIFLLRNQHGRQWSQPGRCDIFNDWGTQKGDSPAHQLVRIGYPAVPQLIEAMTDDRLCRSVQYGRDFYFSHRALTVGDCAWAVLNRIAGKYFVPTREAYAKGEGEKPAVVQAVVRAWWEEFQAKGEKATLVDGISSGKEYPGTMATTLKERYPDALTAAVLAGAERVQEANLKPAYVELLGEIPTADATAILLKWAETEQALPLRLACLRQLWNRNHPDVLKVAKAMWQATRKDAVGYHADDAHYITKFLVETGQSDAVKLVTQSWDELSSDNKFAFCSSVWEAWRNGNSPHPSSSLKGATLEPAARSEIVRTLEKAIETNTETANVGGGFSDYSYVNPRVCDVALWALHKLEPDTYKFSPKADRKRRDEERFSAINISRLANGLPELKAPDYPTAILEPKDAMRLTLVRVDARGVTTAGDFEKLLKSLEGSELTTELLPRILLQFAKEEVPGVRGIEIELVRNSDLTGVTLDVTYLPGTYPRKESWSYAHSGELDGTQVPSSGGSCAPDMISNAEQWRSLENMLKPVMSAEPRSHFILRAHLKAGR</sequence>
<keyword evidence="1" id="KW-0732">Signal</keyword>
<name>A0A366HIB4_9BACT</name>
<comment type="caution">
    <text evidence="2">The sequence shown here is derived from an EMBL/GenBank/DDBJ whole genome shotgun (WGS) entry which is preliminary data.</text>
</comment>
<evidence type="ECO:0000313" key="3">
    <source>
        <dbReference type="Proteomes" id="UP000253426"/>
    </source>
</evidence>
<feature type="signal peptide" evidence="1">
    <location>
        <begin position="1"/>
        <end position="19"/>
    </location>
</feature>
<dbReference type="OrthoDB" id="233915at2"/>
<dbReference type="EMBL" id="QNRR01000006">
    <property type="protein sequence ID" value="RBP42402.1"/>
    <property type="molecule type" value="Genomic_DNA"/>
</dbReference>
<organism evidence="2 3">
    <name type="scientific">Roseimicrobium gellanilyticum</name>
    <dbReference type="NCBI Taxonomy" id="748857"/>
    <lineage>
        <taxon>Bacteria</taxon>
        <taxon>Pseudomonadati</taxon>
        <taxon>Verrucomicrobiota</taxon>
        <taxon>Verrucomicrobiia</taxon>
        <taxon>Verrucomicrobiales</taxon>
        <taxon>Verrucomicrobiaceae</taxon>
        <taxon>Roseimicrobium</taxon>
    </lineage>
</organism>
<dbReference type="Proteomes" id="UP000253426">
    <property type="component" value="Unassembled WGS sequence"/>
</dbReference>
<accession>A0A366HIB4</accession>
<protein>
    <recommendedName>
        <fullName evidence="4">HEAT repeat protein</fullName>
    </recommendedName>
</protein>
<evidence type="ECO:0000256" key="1">
    <source>
        <dbReference type="SAM" id="SignalP"/>
    </source>
</evidence>
<feature type="chain" id="PRO_5016818422" description="HEAT repeat protein" evidence="1">
    <location>
        <begin position="20"/>
        <end position="837"/>
    </location>
</feature>
<evidence type="ECO:0000313" key="2">
    <source>
        <dbReference type="EMBL" id="RBP42402.1"/>
    </source>
</evidence>
<dbReference type="AlphaFoldDB" id="A0A366HIB4"/>
<evidence type="ECO:0008006" key="4">
    <source>
        <dbReference type="Google" id="ProtNLM"/>
    </source>
</evidence>
<proteinExistence type="predicted"/>
<reference evidence="2 3" key="1">
    <citation type="submission" date="2018-06" db="EMBL/GenBank/DDBJ databases">
        <title>Genomic Encyclopedia of Type Strains, Phase IV (KMG-IV): sequencing the most valuable type-strain genomes for metagenomic binning, comparative biology and taxonomic classification.</title>
        <authorList>
            <person name="Goeker M."/>
        </authorList>
    </citation>
    <scope>NUCLEOTIDE SEQUENCE [LARGE SCALE GENOMIC DNA]</scope>
    <source>
        <strain evidence="2 3">DSM 25532</strain>
    </source>
</reference>
<dbReference type="RefSeq" id="WP_113959538.1">
    <property type="nucleotide sequence ID" value="NZ_QNRR01000006.1"/>
</dbReference>
<gene>
    <name evidence="2" type="ORF">DES53_106108</name>
</gene>